<sequence length="289" mass="30875">MTKANPNLIAVGDNCLDAYLSKGFVTVGGNALNVAVQWRQQGLNARYFGALGPDAEGDIMLAAIAEAGLDRNDVEIRPGASAVTLLTDDAGERRFLLESLGVGENYVPNADRYEALRQADWLHLGTNSSERLIRRLVADGIPFSIDISTRHFDLSLDGVPLVFASGPDDPTKPVEPLIARFRAAGAREVVVTCGRRGSFYHDGSTVFAAGSVPVTVVDTCGAGDSFIATFIMSRFFAELSGQAALDSAAERASETCTHLGGFPQPIRPIPEWLLKKYDDVIGSTERAGT</sequence>
<evidence type="ECO:0000256" key="3">
    <source>
        <dbReference type="ARBA" id="ARBA00022777"/>
    </source>
</evidence>
<keyword evidence="5" id="KW-0614">Plasmid</keyword>
<protein>
    <submittedName>
        <fullName evidence="5">PfkB family carbohydrate kinase</fullName>
    </submittedName>
</protein>
<reference evidence="5" key="1">
    <citation type="submission" date="2022-06" db="EMBL/GenBank/DDBJ databases">
        <title>Physiological and biochemical characterization and genomic elucidation of a strain of the genus Ensifer adhaerens M8 that combines arsenic oxidation and chromium reduction.</title>
        <authorList>
            <person name="Li X."/>
            <person name="Yu c."/>
        </authorList>
    </citation>
    <scope>NUCLEOTIDE SEQUENCE</scope>
    <source>
        <strain evidence="5">M8</strain>
        <plasmid evidence="5">pB</plasmid>
    </source>
</reference>
<keyword evidence="2" id="KW-0808">Transferase</keyword>
<feature type="domain" description="Carbohydrate kinase PfkB" evidence="4">
    <location>
        <begin position="25"/>
        <end position="126"/>
    </location>
</feature>
<evidence type="ECO:0000259" key="4">
    <source>
        <dbReference type="Pfam" id="PF00294"/>
    </source>
</evidence>
<evidence type="ECO:0000256" key="2">
    <source>
        <dbReference type="ARBA" id="ARBA00022679"/>
    </source>
</evidence>
<dbReference type="Proteomes" id="UP001055460">
    <property type="component" value="Plasmid pB"/>
</dbReference>
<dbReference type="InterPro" id="IPR002173">
    <property type="entry name" value="Carboh/pur_kinase_PfkB_CS"/>
</dbReference>
<dbReference type="InterPro" id="IPR050306">
    <property type="entry name" value="PfkB_Carbo_kinase"/>
</dbReference>
<dbReference type="InterPro" id="IPR011611">
    <property type="entry name" value="PfkB_dom"/>
</dbReference>
<proteinExistence type="inferred from homology"/>
<dbReference type="GO" id="GO:0016301">
    <property type="term" value="F:kinase activity"/>
    <property type="evidence" value="ECO:0007669"/>
    <property type="project" value="UniProtKB-KW"/>
</dbReference>
<gene>
    <name evidence="5" type="ORF">NE863_32820</name>
</gene>
<evidence type="ECO:0000256" key="1">
    <source>
        <dbReference type="ARBA" id="ARBA00010688"/>
    </source>
</evidence>
<organism evidence="5 6">
    <name type="scientific">Ensifer adhaerens</name>
    <name type="common">Sinorhizobium morelense</name>
    <dbReference type="NCBI Taxonomy" id="106592"/>
    <lineage>
        <taxon>Bacteria</taxon>
        <taxon>Pseudomonadati</taxon>
        <taxon>Pseudomonadota</taxon>
        <taxon>Alphaproteobacteria</taxon>
        <taxon>Hyphomicrobiales</taxon>
        <taxon>Rhizobiaceae</taxon>
        <taxon>Sinorhizobium/Ensifer group</taxon>
        <taxon>Ensifer</taxon>
    </lineage>
</organism>
<dbReference type="SUPFAM" id="SSF53613">
    <property type="entry name" value="Ribokinase-like"/>
    <property type="match status" value="1"/>
</dbReference>
<dbReference type="Pfam" id="PF00294">
    <property type="entry name" value="PfkB"/>
    <property type="match status" value="2"/>
</dbReference>
<evidence type="ECO:0000313" key="5">
    <source>
        <dbReference type="EMBL" id="USJ27264.1"/>
    </source>
</evidence>
<feature type="domain" description="Carbohydrate kinase PfkB" evidence="4">
    <location>
        <begin position="177"/>
        <end position="260"/>
    </location>
</feature>
<evidence type="ECO:0000313" key="6">
    <source>
        <dbReference type="Proteomes" id="UP001055460"/>
    </source>
</evidence>
<dbReference type="Gene3D" id="3.40.1190.20">
    <property type="match status" value="1"/>
</dbReference>
<dbReference type="InterPro" id="IPR029056">
    <property type="entry name" value="Ribokinase-like"/>
</dbReference>
<dbReference type="PANTHER" id="PTHR43085">
    <property type="entry name" value="HEXOKINASE FAMILY MEMBER"/>
    <property type="match status" value="1"/>
</dbReference>
<keyword evidence="3 5" id="KW-0418">Kinase</keyword>
<dbReference type="RefSeq" id="WP_090428314.1">
    <property type="nucleotide sequence ID" value="NZ_CP030264.1"/>
</dbReference>
<comment type="similarity">
    <text evidence="1">Belongs to the carbohydrate kinase PfkB family.</text>
</comment>
<accession>A0A9Q9DD75</accession>
<geneLocation type="plasmid" evidence="5 6">
    <name>pB</name>
</geneLocation>
<dbReference type="AlphaFoldDB" id="A0A9Q9DD75"/>
<dbReference type="PROSITE" id="PS00583">
    <property type="entry name" value="PFKB_KINASES_1"/>
    <property type="match status" value="1"/>
</dbReference>
<dbReference type="PANTHER" id="PTHR43085:SF57">
    <property type="entry name" value="CARBOHYDRATE KINASE PFKB DOMAIN-CONTAINING PROTEIN"/>
    <property type="match status" value="1"/>
</dbReference>
<name>A0A9Q9DD75_ENSAD</name>
<dbReference type="EMBL" id="CP098809">
    <property type="protein sequence ID" value="USJ27264.1"/>
    <property type="molecule type" value="Genomic_DNA"/>
</dbReference>